<accession>A0A6P1ZJL7</accession>
<dbReference type="Pfam" id="PF13411">
    <property type="entry name" value="MerR_1"/>
    <property type="match status" value="1"/>
</dbReference>
<protein>
    <submittedName>
        <fullName evidence="4">MerR family transcriptional regulator</fullName>
    </submittedName>
</protein>
<gene>
    <name evidence="4" type="ORF">DQK91_09560</name>
</gene>
<sequence>MGAVAGMDAAEAGTRGPGFVARIFPWWFRRPLQKTPQRLRASTMKIREFAKLTGLSAHTLRYYERINLLQVDRDASGHRAYTKQDVKWARCIRRLKDADMPLKDIQEFASLRHHCCGPECQRLQVLEKHRERLEELRKEILEHIDLIDEEVERFKEWNKFE</sequence>
<dbReference type="Proteomes" id="UP000434052">
    <property type="component" value="Unassembled WGS sequence"/>
</dbReference>
<keyword evidence="1" id="KW-0238">DNA-binding</keyword>
<dbReference type="SUPFAM" id="SSF46955">
    <property type="entry name" value="Putative DNA-binding domain"/>
    <property type="match status" value="1"/>
</dbReference>
<dbReference type="InterPro" id="IPR000551">
    <property type="entry name" value="MerR-type_HTH_dom"/>
</dbReference>
<evidence type="ECO:0000256" key="2">
    <source>
        <dbReference type="SAM" id="Coils"/>
    </source>
</evidence>
<comment type="caution">
    <text evidence="4">The sequence shown here is derived from an EMBL/GenBank/DDBJ whole genome shotgun (WGS) entry which is preliminary data.</text>
</comment>
<dbReference type="SMART" id="SM00422">
    <property type="entry name" value="HTH_MERR"/>
    <property type="match status" value="1"/>
</dbReference>
<dbReference type="InterPro" id="IPR009061">
    <property type="entry name" value="DNA-bd_dom_put_sf"/>
</dbReference>
<dbReference type="EMBL" id="QMIF01000005">
    <property type="protein sequence ID" value="TVM34137.1"/>
    <property type="molecule type" value="Genomic_DNA"/>
</dbReference>
<feature type="domain" description="HTH merR-type" evidence="3">
    <location>
        <begin position="43"/>
        <end position="111"/>
    </location>
</feature>
<feature type="coiled-coil region" evidence="2">
    <location>
        <begin position="123"/>
        <end position="153"/>
    </location>
</feature>
<evidence type="ECO:0000313" key="5">
    <source>
        <dbReference type="Proteomes" id="UP000434052"/>
    </source>
</evidence>
<reference evidence="4 5" key="1">
    <citation type="submission" date="2018-06" db="EMBL/GenBank/DDBJ databases">
        <title>Complete genome of Desulfovibrio marinus P48SEP.</title>
        <authorList>
            <person name="Crispim J.S."/>
            <person name="Vidigal P.M.P."/>
            <person name="Silva L.C.F."/>
            <person name="Araujo L.C."/>
            <person name="Laguardia C.N."/>
            <person name="Dias R.S."/>
            <person name="Sousa M.P."/>
            <person name="Paula S.O."/>
            <person name="Silva C."/>
        </authorList>
    </citation>
    <scope>NUCLEOTIDE SEQUENCE [LARGE SCALE GENOMIC DNA]</scope>
    <source>
        <strain evidence="4 5">P48SEP</strain>
    </source>
</reference>
<evidence type="ECO:0000313" key="4">
    <source>
        <dbReference type="EMBL" id="TVM34137.1"/>
    </source>
</evidence>
<dbReference type="PANTHER" id="PTHR30204">
    <property type="entry name" value="REDOX-CYCLING DRUG-SENSING TRANSCRIPTIONAL ACTIVATOR SOXR"/>
    <property type="match status" value="1"/>
</dbReference>
<dbReference type="PROSITE" id="PS50937">
    <property type="entry name" value="HTH_MERR_2"/>
    <property type="match status" value="1"/>
</dbReference>
<dbReference type="InterPro" id="IPR047057">
    <property type="entry name" value="MerR_fam"/>
</dbReference>
<dbReference type="CDD" id="cd01109">
    <property type="entry name" value="HTH_YyaN"/>
    <property type="match status" value="1"/>
</dbReference>
<keyword evidence="2" id="KW-0175">Coiled coil</keyword>
<dbReference type="GO" id="GO:0003700">
    <property type="term" value="F:DNA-binding transcription factor activity"/>
    <property type="evidence" value="ECO:0007669"/>
    <property type="project" value="InterPro"/>
</dbReference>
<dbReference type="GO" id="GO:0003677">
    <property type="term" value="F:DNA binding"/>
    <property type="evidence" value="ECO:0007669"/>
    <property type="project" value="UniProtKB-KW"/>
</dbReference>
<evidence type="ECO:0000259" key="3">
    <source>
        <dbReference type="PROSITE" id="PS50937"/>
    </source>
</evidence>
<proteinExistence type="predicted"/>
<dbReference type="PANTHER" id="PTHR30204:SF98">
    <property type="entry name" value="HTH-TYPE TRANSCRIPTIONAL REGULATOR ADHR"/>
    <property type="match status" value="1"/>
</dbReference>
<dbReference type="AlphaFoldDB" id="A0A6P1ZJL7"/>
<organism evidence="4 5">
    <name type="scientific">Oceanidesulfovibrio marinus</name>
    <dbReference type="NCBI Taxonomy" id="370038"/>
    <lineage>
        <taxon>Bacteria</taxon>
        <taxon>Pseudomonadati</taxon>
        <taxon>Thermodesulfobacteriota</taxon>
        <taxon>Desulfovibrionia</taxon>
        <taxon>Desulfovibrionales</taxon>
        <taxon>Desulfovibrionaceae</taxon>
        <taxon>Oceanidesulfovibrio</taxon>
    </lineage>
</organism>
<evidence type="ECO:0000256" key="1">
    <source>
        <dbReference type="ARBA" id="ARBA00023125"/>
    </source>
</evidence>
<name>A0A6P1ZJL7_9BACT</name>
<dbReference type="Gene3D" id="1.10.1660.10">
    <property type="match status" value="1"/>
</dbReference>